<dbReference type="Proteomes" id="UP000001194">
    <property type="component" value="Unassembled WGS sequence"/>
</dbReference>
<feature type="compositionally biased region" description="Polar residues" evidence="1">
    <location>
        <begin position="363"/>
        <end position="372"/>
    </location>
</feature>
<proteinExistence type="predicted"/>
<dbReference type="RefSeq" id="XP_001885275.1">
    <property type="nucleotide sequence ID" value="XM_001885240.1"/>
</dbReference>
<feature type="region of interest" description="Disordered" evidence="1">
    <location>
        <begin position="266"/>
        <end position="405"/>
    </location>
</feature>
<feature type="compositionally biased region" description="Polar residues" evidence="1">
    <location>
        <begin position="307"/>
        <end position="317"/>
    </location>
</feature>
<dbReference type="InParanoid" id="B0DMS4"/>
<dbReference type="EMBL" id="DS547120">
    <property type="protein sequence ID" value="EDR04020.1"/>
    <property type="molecule type" value="Genomic_DNA"/>
</dbReference>
<dbReference type="Pfam" id="PF09729">
    <property type="entry name" value="Gti1_Pac2"/>
    <property type="match status" value="1"/>
</dbReference>
<feature type="compositionally biased region" description="Polar residues" evidence="1">
    <location>
        <begin position="444"/>
        <end position="456"/>
    </location>
</feature>
<feature type="compositionally biased region" description="Low complexity" evidence="1">
    <location>
        <begin position="280"/>
        <end position="290"/>
    </location>
</feature>
<gene>
    <name evidence="2" type="ORF">LACBIDRAFT_306386</name>
</gene>
<dbReference type="AlphaFoldDB" id="B0DMS4"/>
<dbReference type="OrthoDB" id="5572844at2759"/>
<dbReference type="PANTHER" id="PTHR28027:SF2">
    <property type="entry name" value="TRANSCRIPTIONAL REGULATOR MIT1"/>
    <property type="match status" value="1"/>
</dbReference>
<dbReference type="GO" id="GO:0003677">
    <property type="term" value="F:DNA binding"/>
    <property type="evidence" value="ECO:0007669"/>
    <property type="project" value="TreeGrafter"/>
</dbReference>
<organism evidence="3">
    <name type="scientific">Laccaria bicolor (strain S238N-H82 / ATCC MYA-4686)</name>
    <name type="common">Bicoloured deceiver</name>
    <name type="synonym">Laccaria laccata var. bicolor</name>
    <dbReference type="NCBI Taxonomy" id="486041"/>
    <lineage>
        <taxon>Eukaryota</taxon>
        <taxon>Fungi</taxon>
        <taxon>Dikarya</taxon>
        <taxon>Basidiomycota</taxon>
        <taxon>Agaricomycotina</taxon>
        <taxon>Agaricomycetes</taxon>
        <taxon>Agaricomycetidae</taxon>
        <taxon>Agaricales</taxon>
        <taxon>Agaricineae</taxon>
        <taxon>Hydnangiaceae</taxon>
        <taxon>Laccaria</taxon>
    </lineage>
</organism>
<feature type="compositionally biased region" description="Basic residues" evidence="1">
    <location>
        <begin position="378"/>
        <end position="390"/>
    </location>
</feature>
<dbReference type="HOGENOM" id="CLU_043972_0_0_1"/>
<feature type="compositionally biased region" description="Low complexity" evidence="1">
    <location>
        <begin position="395"/>
        <end position="405"/>
    </location>
</feature>
<keyword evidence="3" id="KW-1185">Reference proteome</keyword>
<feature type="compositionally biased region" description="Polar residues" evidence="1">
    <location>
        <begin position="420"/>
        <end position="429"/>
    </location>
</feature>
<feature type="region of interest" description="Disordered" evidence="1">
    <location>
        <begin position="420"/>
        <end position="469"/>
    </location>
</feature>
<evidence type="ECO:0000313" key="3">
    <source>
        <dbReference type="Proteomes" id="UP000001194"/>
    </source>
</evidence>
<evidence type="ECO:0000256" key="1">
    <source>
        <dbReference type="SAM" id="MobiDB-lite"/>
    </source>
</evidence>
<evidence type="ECO:0000313" key="2">
    <source>
        <dbReference type="EMBL" id="EDR04020.1"/>
    </source>
</evidence>
<feature type="region of interest" description="Disordered" evidence="1">
    <location>
        <begin position="93"/>
        <end position="120"/>
    </location>
</feature>
<protein>
    <submittedName>
        <fullName evidence="2">Predicted protein</fullName>
    </submittedName>
</protein>
<dbReference type="PANTHER" id="PTHR28027">
    <property type="entry name" value="TRANSCRIPTIONAL REGULATOR MIT1"/>
    <property type="match status" value="1"/>
</dbReference>
<dbReference type="InterPro" id="IPR018608">
    <property type="entry name" value="Gti1/Pac2"/>
</dbReference>
<reference evidence="2 3" key="1">
    <citation type="journal article" date="2008" name="Nature">
        <title>The genome of Laccaria bicolor provides insights into mycorrhizal symbiosis.</title>
        <authorList>
            <person name="Martin F."/>
            <person name="Aerts A."/>
            <person name="Ahren D."/>
            <person name="Brun A."/>
            <person name="Danchin E.G.J."/>
            <person name="Duchaussoy F."/>
            <person name="Gibon J."/>
            <person name="Kohler A."/>
            <person name="Lindquist E."/>
            <person name="Pereda V."/>
            <person name="Salamov A."/>
            <person name="Shapiro H.J."/>
            <person name="Wuyts J."/>
            <person name="Blaudez D."/>
            <person name="Buee M."/>
            <person name="Brokstein P."/>
            <person name="Canbaeck B."/>
            <person name="Cohen D."/>
            <person name="Courty P.E."/>
            <person name="Coutinho P.M."/>
            <person name="Delaruelle C."/>
            <person name="Detter J.C."/>
            <person name="Deveau A."/>
            <person name="DiFazio S."/>
            <person name="Duplessis S."/>
            <person name="Fraissinet-Tachet L."/>
            <person name="Lucic E."/>
            <person name="Frey-Klett P."/>
            <person name="Fourrey C."/>
            <person name="Feussner I."/>
            <person name="Gay G."/>
            <person name="Grimwood J."/>
            <person name="Hoegger P.J."/>
            <person name="Jain P."/>
            <person name="Kilaru S."/>
            <person name="Labbe J."/>
            <person name="Lin Y.C."/>
            <person name="Legue V."/>
            <person name="Le Tacon F."/>
            <person name="Marmeisse R."/>
            <person name="Melayah D."/>
            <person name="Montanini B."/>
            <person name="Muratet M."/>
            <person name="Nehls U."/>
            <person name="Niculita-Hirzel H."/>
            <person name="Oudot-Le Secq M.P."/>
            <person name="Peter M."/>
            <person name="Quesneville H."/>
            <person name="Rajashekar B."/>
            <person name="Reich M."/>
            <person name="Rouhier N."/>
            <person name="Schmutz J."/>
            <person name="Yin T."/>
            <person name="Chalot M."/>
            <person name="Henrissat B."/>
            <person name="Kuees U."/>
            <person name="Lucas S."/>
            <person name="Van de Peer Y."/>
            <person name="Podila G.K."/>
            <person name="Polle A."/>
            <person name="Pukkila P.J."/>
            <person name="Richardson P.M."/>
            <person name="Rouze P."/>
            <person name="Sanders I.R."/>
            <person name="Stajich J.E."/>
            <person name="Tunlid A."/>
            <person name="Tuskan G."/>
            <person name="Grigoriev I.V."/>
        </authorList>
    </citation>
    <scope>NUCLEOTIDE SEQUENCE [LARGE SCALE GENOMIC DNA]</scope>
    <source>
        <strain evidence="3">S238N-H82 / ATCC MYA-4686</strain>
    </source>
</reference>
<accession>B0DMS4</accession>
<dbReference type="KEGG" id="lbc:LACBIDRAFT_306386"/>
<dbReference type="GeneID" id="6080917"/>
<name>B0DMS4_LACBS</name>
<sequence length="469" mass="52169">MSSNPDVPPFTGYVETTVNALRLIHAARQGVIPRITRRLNDSERRTMIKSGAVFVFSVEESGIKRWTDGLLWSPSRIVGNFLVYREINERTSSRGSHKKAYPAEEAQAHSLGRRNSPDHMPLAYKTSSHGSSEQGTFKVGGLIKKTITVTIEGSDLHLISYYTSEDIRSGRLKRPSSRSDIMGLYMPPHIFRLTNFRVPPKVEIGPDGKPRLVCESAGEEAEPVDCKVEDEMYPMPASQTWTSNTVEQSFAGSSLYPVGSRWQAQSEANTNLRPEVTWPSSSSTLGSSHSGLRRREGNMGQEGWPSHHTQSQPSRWQDSAAATSGAGPGGLYLERSRARTSHHPYEETVVLPRREHEALPSFNRYSSSGSRENASHRVQWHHRDTHHGKERRMSPHSPSSFTSSPTLPFSPHATYHPSHFSSAWTSSDSHAMDTPTLHPISPSAYETSYTSPSLSSPEDFGNVEEFTEA</sequence>